<reference evidence="2 3" key="1">
    <citation type="journal article" date="2016" name="PLoS Pathog.">
        <title>Biosynthesis of antibiotic leucinostatins in bio-control fungus Purpureocillium lilacinum and their inhibition on phytophthora revealed by genome mining.</title>
        <authorList>
            <person name="Wang G."/>
            <person name="Liu Z."/>
            <person name="Lin R."/>
            <person name="Li E."/>
            <person name="Mao Z."/>
            <person name="Ling J."/>
            <person name="Yang Y."/>
            <person name="Yin W.B."/>
            <person name="Xie B."/>
        </authorList>
    </citation>
    <scope>NUCLEOTIDE SEQUENCE [LARGE SCALE GENOMIC DNA]</scope>
    <source>
        <strain evidence="2">170</strain>
    </source>
</reference>
<evidence type="ECO:0000256" key="1">
    <source>
        <dbReference type="SAM" id="MobiDB-lite"/>
    </source>
</evidence>
<dbReference type="KEGG" id="pchm:VFPPC_07008"/>
<sequence>MRFLNAHFTVDGTISRWDGEADEKRRCAELWTKNTGQHGRWFPLVEASQALAGATVGALVRVGHLLLDAPCPSYRQIRESRDNRPTEQLDSAFRFVWSPLLPWQAATRVAATSQSCFEMTALASLGPVGPFDGIPMADHAWIPIRCRIRLDLFPDTCSVGQSNLCCRLCRAVAMAFNTRPCQTSDRELRHWHKPPASLGVARLGCRECLRSAGNNHLVDSSVPEQAKENSSSEASTPPWSKDSGQTQNCPPISSLTQWGSLSGVRCQWVTSSQEPLCPPSLPSL</sequence>
<organism evidence="2 3">
    <name type="scientific">Pochonia chlamydosporia 170</name>
    <dbReference type="NCBI Taxonomy" id="1380566"/>
    <lineage>
        <taxon>Eukaryota</taxon>
        <taxon>Fungi</taxon>
        <taxon>Dikarya</taxon>
        <taxon>Ascomycota</taxon>
        <taxon>Pezizomycotina</taxon>
        <taxon>Sordariomycetes</taxon>
        <taxon>Hypocreomycetidae</taxon>
        <taxon>Hypocreales</taxon>
        <taxon>Clavicipitaceae</taxon>
        <taxon>Pochonia</taxon>
    </lineage>
</organism>
<name>A0A179F9Z9_METCM</name>
<accession>A0A179F9Z9</accession>
<dbReference type="RefSeq" id="XP_018140059.2">
    <property type="nucleotide sequence ID" value="XM_018285943.2"/>
</dbReference>
<keyword evidence="3" id="KW-1185">Reference proteome</keyword>
<evidence type="ECO:0000313" key="3">
    <source>
        <dbReference type="Proteomes" id="UP000078397"/>
    </source>
</evidence>
<evidence type="ECO:0000313" key="2">
    <source>
        <dbReference type="EMBL" id="OAQ62355.2"/>
    </source>
</evidence>
<protein>
    <submittedName>
        <fullName evidence="2">Uncharacterized protein</fullName>
    </submittedName>
</protein>
<dbReference type="AlphaFoldDB" id="A0A179F9Z9"/>
<dbReference type="Proteomes" id="UP000078397">
    <property type="component" value="Unassembled WGS sequence"/>
</dbReference>
<feature type="compositionally biased region" description="Polar residues" evidence="1">
    <location>
        <begin position="228"/>
        <end position="254"/>
    </location>
</feature>
<gene>
    <name evidence="2" type="ORF">VFPPC_07008</name>
</gene>
<dbReference type="EMBL" id="LSBJ02000007">
    <property type="protein sequence ID" value="OAQ62355.2"/>
    <property type="molecule type" value="Genomic_DNA"/>
</dbReference>
<feature type="region of interest" description="Disordered" evidence="1">
    <location>
        <begin position="219"/>
        <end position="254"/>
    </location>
</feature>
<dbReference type="GeneID" id="28849937"/>
<proteinExistence type="predicted"/>
<comment type="caution">
    <text evidence="2">The sequence shown here is derived from an EMBL/GenBank/DDBJ whole genome shotgun (WGS) entry which is preliminary data.</text>
</comment>